<keyword evidence="3" id="KW-1185">Reference proteome</keyword>
<feature type="compositionally biased region" description="Acidic residues" evidence="1">
    <location>
        <begin position="23"/>
        <end position="42"/>
    </location>
</feature>
<dbReference type="AlphaFoldDB" id="A0AAV4A924"/>
<evidence type="ECO:0000313" key="2">
    <source>
        <dbReference type="EMBL" id="GFO03258.1"/>
    </source>
</evidence>
<feature type="compositionally biased region" description="Basic and acidic residues" evidence="1">
    <location>
        <begin position="58"/>
        <end position="68"/>
    </location>
</feature>
<evidence type="ECO:0000256" key="1">
    <source>
        <dbReference type="SAM" id="MobiDB-lite"/>
    </source>
</evidence>
<gene>
    <name evidence="2" type="ORF">PoB_002976300</name>
</gene>
<dbReference type="Proteomes" id="UP000735302">
    <property type="component" value="Unassembled WGS sequence"/>
</dbReference>
<proteinExistence type="predicted"/>
<comment type="caution">
    <text evidence="2">The sequence shown here is derived from an EMBL/GenBank/DDBJ whole genome shotgun (WGS) entry which is preliminary data.</text>
</comment>
<feature type="region of interest" description="Disordered" evidence="1">
    <location>
        <begin position="23"/>
        <end position="80"/>
    </location>
</feature>
<organism evidence="2 3">
    <name type="scientific">Plakobranchus ocellatus</name>
    <dbReference type="NCBI Taxonomy" id="259542"/>
    <lineage>
        <taxon>Eukaryota</taxon>
        <taxon>Metazoa</taxon>
        <taxon>Spiralia</taxon>
        <taxon>Lophotrochozoa</taxon>
        <taxon>Mollusca</taxon>
        <taxon>Gastropoda</taxon>
        <taxon>Heterobranchia</taxon>
        <taxon>Euthyneura</taxon>
        <taxon>Panpulmonata</taxon>
        <taxon>Sacoglossa</taxon>
        <taxon>Placobranchoidea</taxon>
        <taxon>Plakobranchidae</taxon>
        <taxon>Plakobranchus</taxon>
    </lineage>
</organism>
<name>A0AAV4A924_9GAST</name>
<accession>A0AAV4A924</accession>
<dbReference type="EMBL" id="BLXT01003724">
    <property type="protein sequence ID" value="GFO03258.1"/>
    <property type="molecule type" value="Genomic_DNA"/>
</dbReference>
<evidence type="ECO:0000313" key="3">
    <source>
        <dbReference type="Proteomes" id="UP000735302"/>
    </source>
</evidence>
<sequence length="100" mass="11530">MASENIKDHEVLDSLDLSDLEVEEWIPNTDEEWDITDEEDNPEPNYQERSNVPWKTSHAPDPDVRRLADIGPTTPVPNFEPVRKAGLQLLDLHTRQEKVT</sequence>
<reference evidence="2 3" key="1">
    <citation type="journal article" date="2021" name="Elife">
        <title>Chloroplast acquisition without the gene transfer in kleptoplastic sea slugs, Plakobranchus ocellatus.</title>
        <authorList>
            <person name="Maeda T."/>
            <person name="Takahashi S."/>
            <person name="Yoshida T."/>
            <person name="Shimamura S."/>
            <person name="Takaki Y."/>
            <person name="Nagai Y."/>
            <person name="Toyoda A."/>
            <person name="Suzuki Y."/>
            <person name="Arimoto A."/>
            <person name="Ishii H."/>
            <person name="Satoh N."/>
            <person name="Nishiyama T."/>
            <person name="Hasebe M."/>
            <person name="Maruyama T."/>
            <person name="Minagawa J."/>
            <person name="Obokata J."/>
            <person name="Shigenobu S."/>
        </authorList>
    </citation>
    <scope>NUCLEOTIDE SEQUENCE [LARGE SCALE GENOMIC DNA]</scope>
</reference>
<protein>
    <submittedName>
        <fullName evidence="2">Uncharacterized protein</fullName>
    </submittedName>
</protein>